<proteinExistence type="inferred from homology"/>
<dbReference type="EMBL" id="QPFP01000004">
    <property type="protein sequence ID" value="TEB37606.1"/>
    <property type="molecule type" value="Genomic_DNA"/>
</dbReference>
<evidence type="ECO:0000313" key="5">
    <source>
        <dbReference type="Proteomes" id="UP000298030"/>
    </source>
</evidence>
<evidence type="ECO:0000256" key="2">
    <source>
        <dbReference type="ARBA" id="ARBA00022840"/>
    </source>
</evidence>
<dbReference type="PANTHER" id="PTHR12435">
    <property type="match status" value="1"/>
</dbReference>
<dbReference type="InterPro" id="IPR013641">
    <property type="entry name" value="KTI12/PSTK"/>
</dbReference>
<dbReference type="STRING" id="71717.A0A4Y7TTW0"/>
<keyword evidence="5" id="KW-1185">Reference proteome</keyword>
<reference evidence="4 5" key="1">
    <citation type="journal article" date="2019" name="Nat. Ecol. Evol.">
        <title>Megaphylogeny resolves global patterns of mushroom evolution.</title>
        <authorList>
            <person name="Varga T."/>
            <person name="Krizsan K."/>
            <person name="Foldi C."/>
            <person name="Dima B."/>
            <person name="Sanchez-Garcia M."/>
            <person name="Sanchez-Ramirez S."/>
            <person name="Szollosi G.J."/>
            <person name="Szarkandi J.G."/>
            <person name="Papp V."/>
            <person name="Albert L."/>
            <person name="Andreopoulos W."/>
            <person name="Angelini C."/>
            <person name="Antonin V."/>
            <person name="Barry K.W."/>
            <person name="Bougher N.L."/>
            <person name="Buchanan P."/>
            <person name="Buyck B."/>
            <person name="Bense V."/>
            <person name="Catcheside P."/>
            <person name="Chovatia M."/>
            <person name="Cooper J."/>
            <person name="Damon W."/>
            <person name="Desjardin D."/>
            <person name="Finy P."/>
            <person name="Geml J."/>
            <person name="Haridas S."/>
            <person name="Hughes K."/>
            <person name="Justo A."/>
            <person name="Karasinski D."/>
            <person name="Kautmanova I."/>
            <person name="Kiss B."/>
            <person name="Kocsube S."/>
            <person name="Kotiranta H."/>
            <person name="LaButti K.M."/>
            <person name="Lechner B.E."/>
            <person name="Liimatainen K."/>
            <person name="Lipzen A."/>
            <person name="Lukacs Z."/>
            <person name="Mihaltcheva S."/>
            <person name="Morgado L.N."/>
            <person name="Niskanen T."/>
            <person name="Noordeloos M.E."/>
            <person name="Ohm R.A."/>
            <person name="Ortiz-Santana B."/>
            <person name="Ovrebo C."/>
            <person name="Racz N."/>
            <person name="Riley R."/>
            <person name="Savchenko A."/>
            <person name="Shiryaev A."/>
            <person name="Soop K."/>
            <person name="Spirin V."/>
            <person name="Szebenyi C."/>
            <person name="Tomsovsky M."/>
            <person name="Tulloss R.E."/>
            <person name="Uehling J."/>
            <person name="Grigoriev I.V."/>
            <person name="Vagvolgyi C."/>
            <person name="Papp T."/>
            <person name="Martin F.M."/>
            <person name="Miettinen O."/>
            <person name="Hibbett D.S."/>
            <person name="Nagy L.G."/>
        </authorList>
    </citation>
    <scope>NUCLEOTIDE SEQUENCE [LARGE SCALE GENOMIC DNA]</scope>
    <source>
        <strain evidence="4 5">FP101781</strain>
    </source>
</reference>
<keyword evidence="1" id="KW-0547">Nucleotide-binding</keyword>
<dbReference type="Pfam" id="PF08433">
    <property type="entry name" value="KTI12"/>
    <property type="match status" value="1"/>
</dbReference>
<protein>
    <submittedName>
        <fullName evidence="4">Chromatin associated protein KTI12</fullName>
    </submittedName>
</protein>
<dbReference type="OrthoDB" id="9972657at2759"/>
<organism evidence="4 5">
    <name type="scientific">Coprinellus micaceus</name>
    <name type="common">Glistening ink-cap mushroom</name>
    <name type="synonym">Coprinus micaceus</name>
    <dbReference type="NCBI Taxonomy" id="71717"/>
    <lineage>
        <taxon>Eukaryota</taxon>
        <taxon>Fungi</taxon>
        <taxon>Dikarya</taxon>
        <taxon>Basidiomycota</taxon>
        <taxon>Agaricomycotina</taxon>
        <taxon>Agaricomycetes</taxon>
        <taxon>Agaricomycetidae</taxon>
        <taxon>Agaricales</taxon>
        <taxon>Agaricineae</taxon>
        <taxon>Psathyrellaceae</taxon>
        <taxon>Coprinellus</taxon>
    </lineage>
</organism>
<dbReference type="GO" id="GO:0005524">
    <property type="term" value="F:ATP binding"/>
    <property type="evidence" value="ECO:0007669"/>
    <property type="project" value="UniProtKB-KW"/>
</dbReference>
<name>A0A4Y7TTW0_COPMI</name>
<dbReference type="AlphaFoldDB" id="A0A4Y7TTW0"/>
<dbReference type="InterPro" id="IPR027417">
    <property type="entry name" value="P-loop_NTPase"/>
</dbReference>
<dbReference type="Proteomes" id="UP000298030">
    <property type="component" value="Unassembled WGS sequence"/>
</dbReference>
<evidence type="ECO:0000256" key="3">
    <source>
        <dbReference type="ARBA" id="ARBA00025768"/>
    </source>
</evidence>
<comment type="similarity">
    <text evidence="3">Belongs to the KTI12 family.</text>
</comment>
<evidence type="ECO:0000256" key="1">
    <source>
        <dbReference type="ARBA" id="ARBA00022741"/>
    </source>
</evidence>
<dbReference type="Gene3D" id="3.40.50.300">
    <property type="entry name" value="P-loop containing nucleotide triphosphate hydrolases"/>
    <property type="match status" value="1"/>
</dbReference>
<comment type="caution">
    <text evidence="4">The sequence shown here is derived from an EMBL/GenBank/DDBJ whole genome shotgun (WGS) entry which is preliminary data.</text>
</comment>
<keyword evidence="2" id="KW-0067">ATP-binding</keyword>
<gene>
    <name evidence="4" type="ORF">FA13DRAFT_1752333</name>
</gene>
<dbReference type="SUPFAM" id="SSF52540">
    <property type="entry name" value="P-loop containing nucleoside triphosphate hydrolases"/>
    <property type="match status" value="1"/>
</dbReference>
<sequence length="302" mass="33473">MALVTITGYPSSGKSTRASQIKAYLDTKLAADEYDGPKLTVEILSDDGLNLPRSAYNDSRSEKPARGALFTSMQRQMAADKILIVDSLNYIKGFRYQMYCAAREMKLRVCTVFVVASPEVAREWNIDRQDGCFYETETFDNLLMRYEEPSSMVRWDSPLFTIFWTDADIPGEGIWDALTKGVVKPPNAASLSVAKAPTDALHTLEQTTASIASHLFSEASGSGGKVLLSLPSSSPFPSEPLKVELNLLPRTITLAELQRLKRQFVTIHKKAITLGSTEKGLVDWSEESVASKFCTFLEEHLV</sequence>
<evidence type="ECO:0000313" key="4">
    <source>
        <dbReference type="EMBL" id="TEB37606.1"/>
    </source>
</evidence>
<accession>A0A4Y7TTW0</accession>